<dbReference type="InterPro" id="IPR027417">
    <property type="entry name" value="P-loop_NTPase"/>
</dbReference>
<dbReference type="InterPro" id="IPR035699">
    <property type="entry name" value="AAA_6"/>
</dbReference>
<proteinExistence type="predicted"/>
<dbReference type="EMBL" id="FN654070">
    <property type="protein sequence ID" value="CBY16305.1"/>
    <property type="molecule type" value="Genomic_DNA"/>
</dbReference>
<sequence length="65" mass="7002">KKKIPSRLVHTSLTDKCFLTLTQALSLGLDGNPYGSASTGKTESVKELGFPPNHGSNLCFEEISH</sequence>
<dbReference type="GO" id="GO:0005524">
    <property type="term" value="F:ATP binding"/>
    <property type="evidence" value="ECO:0007669"/>
    <property type="project" value="InterPro"/>
</dbReference>
<feature type="region of interest" description="Disordered" evidence="1">
    <location>
        <begin position="36"/>
        <end position="56"/>
    </location>
</feature>
<dbReference type="GO" id="GO:0051959">
    <property type="term" value="F:dynein light intermediate chain binding"/>
    <property type="evidence" value="ECO:0007669"/>
    <property type="project" value="InterPro"/>
</dbReference>
<reference evidence="3" key="1">
    <citation type="journal article" date="2010" name="Science">
        <title>Plasticity of animal genome architecture unmasked by rapid evolution of a pelagic tunicate.</title>
        <authorList>
            <person name="Denoeud F."/>
            <person name="Henriet S."/>
            <person name="Mungpakdee S."/>
            <person name="Aury J.M."/>
            <person name="Da Silva C."/>
            <person name="Brinkmann H."/>
            <person name="Mikhaleva J."/>
            <person name="Olsen L.C."/>
            <person name="Jubin C."/>
            <person name="Canestro C."/>
            <person name="Bouquet J.M."/>
            <person name="Danks G."/>
            <person name="Poulain J."/>
            <person name="Campsteijn C."/>
            <person name="Adamski M."/>
            <person name="Cross I."/>
            <person name="Yadetie F."/>
            <person name="Muffato M."/>
            <person name="Louis A."/>
            <person name="Butcher S."/>
            <person name="Tsagkogeorga G."/>
            <person name="Konrad A."/>
            <person name="Singh S."/>
            <person name="Jensen M.F."/>
            <person name="Cong E.H."/>
            <person name="Eikeseth-Otteraa H."/>
            <person name="Noel B."/>
            <person name="Anthouard V."/>
            <person name="Porcel B.M."/>
            <person name="Kachouri-Lafond R."/>
            <person name="Nishino A."/>
            <person name="Ugolini M."/>
            <person name="Chourrout P."/>
            <person name="Nishida H."/>
            <person name="Aasland R."/>
            <person name="Huzurbazar S."/>
            <person name="Westhof E."/>
            <person name="Delsuc F."/>
            <person name="Lehrach H."/>
            <person name="Reinhardt R."/>
            <person name="Weissenbach J."/>
            <person name="Roy S.W."/>
            <person name="Artiguenave F."/>
            <person name="Postlethwait J.H."/>
            <person name="Manak J.R."/>
            <person name="Thompson E.M."/>
            <person name="Jaillon O."/>
            <person name="Du Pasquier L."/>
            <person name="Boudinot P."/>
            <person name="Liberles D.A."/>
            <person name="Volff J.N."/>
            <person name="Philippe H."/>
            <person name="Lenhard B."/>
            <person name="Roest Crollius H."/>
            <person name="Wincker P."/>
            <person name="Chourrout D."/>
        </authorList>
    </citation>
    <scope>NUCLEOTIDE SEQUENCE [LARGE SCALE GENOMIC DNA]</scope>
</reference>
<name>E4Y389_OIKDI</name>
<dbReference type="GO" id="GO:0030286">
    <property type="term" value="C:dynein complex"/>
    <property type="evidence" value="ECO:0007669"/>
    <property type="project" value="InterPro"/>
</dbReference>
<dbReference type="GO" id="GO:0007018">
    <property type="term" value="P:microtubule-based movement"/>
    <property type="evidence" value="ECO:0007669"/>
    <property type="project" value="InterPro"/>
</dbReference>
<protein>
    <recommendedName>
        <fullName evidence="2">Dynein heavy chain hydrolytic ATP-binding dynein motor region domain-containing protein</fullName>
    </recommendedName>
</protein>
<dbReference type="Proteomes" id="UP000001307">
    <property type="component" value="Unassembled WGS sequence"/>
</dbReference>
<dbReference type="Pfam" id="PF12774">
    <property type="entry name" value="AAA_6"/>
    <property type="match status" value="1"/>
</dbReference>
<feature type="domain" description="Dynein heavy chain hydrolytic ATP-binding dynein motor region" evidence="2">
    <location>
        <begin position="5"/>
        <end position="49"/>
    </location>
</feature>
<gene>
    <name evidence="3" type="ORF">GSOID_T00001438001</name>
</gene>
<feature type="non-terminal residue" evidence="3">
    <location>
        <position position="1"/>
    </location>
</feature>
<accession>E4Y389</accession>
<organism evidence="3">
    <name type="scientific">Oikopleura dioica</name>
    <name type="common">Tunicate</name>
    <dbReference type="NCBI Taxonomy" id="34765"/>
    <lineage>
        <taxon>Eukaryota</taxon>
        <taxon>Metazoa</taxon>
        <taxon>Chordata</taxon>
        <taxon>Tunicata</taxon>
        <taxon>Appendicularia</taxon>
        <taxon>Copelata</taxon>
        <taxon>Oikopleuridae</taxon>
        <taxon>Oikopleura</taxon>
    </lineage>
</organism>
<dbReference type="PANTHER" id="PTHR45703:SF22">
    <property type="entry name" value="DYNEIN CYTOPLASMIC 2 HEAVY CHAIN 1"/>
    <property type="match status" value="1"/>
</dbReference>
<dbReference type="InterPro" id="IPR026983">
    <property type="entry name" value="DHC"/>
</dbReference>
<evidence type="ECO:0000313" key="3">
    <source>
        <dbReference type="EMBL" id="CBY16305.1"/>
    </source>
</evidence>
<dbReference type="Gene3D" id="3.40.50.300">
    <property type="entry name" value="P-loop containing nucleotide triphosphate hydrolases"/>
    <property type="match status" value="1"/>
</dbReference>
<evidence type="ECO:0000259" key="2">
    <source>
        <dbReference type="Pfam" id="PF12774"/>
    </source>
</evidence>
<dbReference type="GO" id="GO:0045505">
    <property type="term" value="F:dynein intermediate chain binding"/>
    <property type="evidence" value="ECO:0007669"/>
    <property type="project" value="InterPro"/>
</dbReference>
<dbReference type="OrthoDB" id="10252139at2759"/>
<dbReference type="AlphaFoldDB" id="E4Y389"/>
<keyword evidence="4" id="KW-1185">Reference proteome</keyword>
<evidence type="ECO:0000313" key="4">
    <source>
        <dbReference type="Proteomes" id="UP000001307"/>
    </source>
</evidence>
<dbReference type="PANTHER" id="PTHR45703">
    <property type="entry name" value="DYNEIN HEAVY CHAIN"/>
    <property type="match status" value="1"/>
</dbReference>
<evidence type="ECO:0000256" key="1">
    <source>
        <dbReference type="SAM" id="MobiDB-lite"/>
    </source>
</evidence>
<dbReference type="InParanoid" id="E4Y389"/>